<dbReference type="RefSeq" id="XP_060297113.1">
    <property type="nucleotide sequence ID" value="XM_060442097.1"/>
</dbReference>
<accession>A0AA40AM50</accession>
<evidence type="ECO:0000313" key="2">
    <source>
        <dbReference type="EMBL" id="KAK0718320.1"/>
    </source>
</evidence>
<name>A0AA40AM50_9PEZI</name>
<reference evidence="2" key="1">
    <citation type="submission" date="2023-06" db="EMBL/GenBank/DDBJ databases">
        <title>Genome-scale phylogeny and comparative genomics of the fungal order Sordariales.</title>
        <authorList>
            <consortium name="Lawrence Berkeley National Laboratory"/>
            <person name="Hensen N."/>
            <person name="Bonometti L."/>
            <person name="Westerberg I."/>
            <person name="Brannstrom I.O."/>
            <person name="Guillou S."/>
            <person name="Cros-Aarteil S."/>
            <person name="Calhoun S."/>
            <person name="Haridas S."/>
            <person name="Kuo A."/>
            <person name="Mondo S."/>
            <person name="Pangilinan J."/>
            <person name="Riley R."/>
            <person name="LaButti K."/>
            <person name="Andreopoulos B."/>
            <person name="Lipzen A."/>
            <person name="Chen C."/>
            <person name="Yanf M."/>
            <person name="Daum C."/>
            <person name="Ng V."/>
            <person name="Clum A."/>
            <person name="Steindorff A."/>
            <person name="Ohm R."/>
            <person name="Martin F."/>
            <person name="Silar P."/>
            <person name="Natvig D."/>
            <person name="Lalanne C."/>
            <person name="Gautier V."/>
            <person name="Ament-velasquez S.L."/>
            <person name="Kruys A."/>
            <person name="Hutchinson M.I."/>
            <person name="Powell A.J."/>
            <person name="Barry K."/>
            <person name="Miller A.N."/>
            <person name="Grigoriev I.V."/>
            <person name="Debuchy R."/>
            <person name="Gladieux P."/>
            <person name="Thoren M.H."/>
            <person name="Johannesson H."/>
        </authorList>
    </citation>
    <scope>NUCLEOTIDE SEQUENCE</scope>
    <source>
        <strain evidence="2">SMH2392-1A</strain>
    </source>
</reference>
<dbReference type="Proteomes" id="UP001172101">
    <property type="component" value="Unassembled WGS sequence"/>
</dbReference>
<feature type="transmembrane region" description="Helical" evidence="1">
    <location>
        <begin position="48"/>
        <end position="68"/>
    </location>
</feature>
<keyword evidence="3" id="KW-1185">Reference proteome</keyword>
<dbReference type="EMBL" id="JAUIRO010000004">
    <property type="protein sequence ID" value="KAK0718320.1"/>
    <property type="molecule type" value="Genomic_DNA"/>
</dbReference>
<dbReference type="AlphaFoldDB" id="A0AA40AM50"/>
<comment type="caution">
    <text evidence="2">The sequence shown here is derived from an EMBL/GenBank/DDBJ whole genome shotgun (WGS) entry which is preliminary data.</text>
</comment>
<protein>
    <submittedName>
        <fullName evidence="2">Uncharacterized protein</fullName>
    </submittedName>
</protein>
<feature type="transmembrane region" description="Helical" evidence="1">
    <location>
        <begin position="9"/>
        <end position="28"/>
    </location>
</feature>
<sequence>MSAYVDTQNVGKVGSVGVFILSVVFLHAHTNKHINGSINAHTTEPTPIFTAAFAFLILVCHVQLSDCLES</sequence>
<keyword evidence="1" id="KW-1133">Transmembrane helix</keyword>
<proteinExistence type="predicted"/>
<keyword evidence="1" id="KW-0812">Transmembrane</keyword>
<evidence type="ECO:0000313" key="3">
    <source>
        <dbReference type="Proteomes" id="UP001172101"/>
    </source>
</evidence>
<dbReference type="GeneID" id="85325367"/>
<organism evidence="2 3">
    <name type="scientific">Lasiosphaeria miniovina</name>
    <dbReference type="NCBI Taxonomy" id="1954250"/>
    <lineage>
        <taxon>Eukaryota</taxon>
        <taxon>Fungi</taxon>
        <taxon>Dikarya</taxon>
        <taxon>Ascomycota</taxon>
        <taxon>Pezizomycotina</taxon>
        <taxon>Sordariomycetes</taxon>
        <taxon>Sordariomycetidae</taxon>
        <taxon>Sordariales</taxon>
        <taxon>Lasiosphaeriaceae</taxon>
        <taxon>Lasiosphaeria</taxon>
    </lineage>
</organism>
<evidence type="ECO:0000256" key="1">
    <source>
        <dbReference type="SAM" id="Phobius"/>
    </source>
</evidence>
<keyword evidence="1" id="KW-0472">Membrane</keyword>
<gene>
    <name evidence="2" type="ORF">B0T26DRAFT_712834</name>
</gene>